<keyword evidence="3" id="KW-0456">Lyase</keyword>
<gene>
    <name evidence="3" type="ORF">BKA07_003149</name>
</gene>
<name>A0A846RVB9_9MICO</name>
<dbReference type="EMBL" id="JAATJN010000001">
    <property type="protein sequence ID" value="NJC58114.1"/>
    <property type="molecule type" value="Genomic_DNA"/>
</dbReference>
<accession>A0A846RVB9</accession>
<reference evidence="3 4" key="1">
    <citation type="submission" date="2020-03" db="EMBL/GenBank/DDBJ databases">
        <title>Sequencing the genomes of 1000 actinobacteria strains.</title>
        <authorList>
            <person name="Klenk H.-P."/>
        </authorList>
    </citation>
    <scope>NUCLEOTIDE SEQUENCE [LARGE SCALE GENOMIC DNA]</scope>
    <source>
        <strain evidence="3 4">DSM 18964</strain>
    </source>
</reference>
<dbReference type="Proteomes" id="UP000576792">
    <property type="component" value="Unassembled WGS sequence"/>
</dbReference>
<dbReference type="InterPro" id="IPR029068">
    <property type="entry name" value="Glyas_Bleomycin-R_OHBP_Dase"/>
</dbReference>
<evidence type="ECO:0000313" key="4">
    <source>
        <dbReference type="Proteomes" id="UP000576792"/>
    </source>
</evidence>
<dbReference type="PANTHER" id="PTHR35908:SF1">
    <property type="entry name" value="CONSERVED PROTEIN"/>
    <property type="match status" value="1"/>
</dbReference>
<comment type="caution">
    <text evidence="3">The sequence shown here is derived from an EMBL/GenBank/DDBJ whole genome shotgun (WGS) entry which is preliminary data.</text>
</comment>
<keyword evidence="3" id="KW-0223">Dioxygenase</keyword>
<dbReference type="SUPFAM" id="SSF54593">
    <property type="entry name" value="Glyoxalase/Bleomycin resistance protein/Dihydroxybiphenyl dioxygenase"/>
    <property type="match status" value="1"/>
</dbReference>
<dbReference type="Gene3D" id="3.10.180.10">
    <property type="entry name" value="2,3-Dihydroxybiphenyl 1,2-Dioxygenase, domain 1"/>
    <property type="match status" value="1"/>
</dbReference>
<sequence length="147" mass="15740">MTDTRMNEAPAPRAAADPTNALSREAVPVAQLAMVTLDAPDAAGLGDFWSKVLDWPVAYSDENYAMLTGPSHALGIGTIPDYKRPDWTDDGHKQFHLDLAADDVADAAARCVELGAERADPQPGETWVVLLDPAGHPFCISDAKNWG</sequence>
<evidence type="ECO:0000259" key="2">
    <source>
        <dbReference type="PROSITE" id="PS51819"/>
    </source>
</evidence>
<feature type="domain" description="VOC" evidence="2">
    <location>
        <begin position="31"/>
        <end position="143"/>
    </location>
</feature>
<dbReference type="Pfam" id="PF18029">
    <property type="entry name" value="Glyoxalase_6"/>
    <property type="match status" value="1"/>
</dbReference>
<protein>
    <submittedName>
        <fullName evidence="3">Catechol 2,3-dioxygenase-like lactoylglutathione lyase family enzyme</fullName>
    </submittedName>
</protein>
<dbReference type="PROSITE" id="PS51819">
    <property type="entry name" value="VOC"/>
    <property type="match status" value="1"/>
</dbReference>
<evidence type="ECO:0000256" key="1">
    <source>
        <dbReference type="SAM" id="MobiDB-lite"/>
    </source>
</evidence>
<evidence type="ECO:0000313" key="3">
    <source>
        <dbReference type="EMBL" id="NJC58114.1"/>
    </source>
</evidence>
<dbReference type="GO" id="GO:0016829">
    <property type="term" value="F:lyase activity"/>
    <property type="evidence" value="ECO:0007669"/>
    <property type="project" value="UniProtKB-KW"/>
</dbReference>
<dbReference type="InterPro" id="IPR041581">
    <property type="entry name" value="Glyoxalase_6"/>
</dbReference>
<dbReference type="AlphaFoldDB" id="A0A846RVB9"/>
<dbReference type="PANTHER" id="PTHR35908">
    <property type="entry name" value="HYPOTHETICAL FUSION PROTEIN"/>
    <property type="match status" value="1"/>
</dbReference>
<proteinExistence type="predicted"/>
<keyword evidence="4" id="KW-1185">Reference proteome</keyword>
<dbReference type="RefSeq" id="WP_167951716.1">
    <property type="nucleotide sequence ID" value="NZ_BAAAPQ010000041.1"/>
</dbReference>
<organism evidence="3 4">
    <name type="scientific">Brevibacterium marinum</name>
    <dbReference type="NCBI Taxonomy" id="418643"/>
    <lineage>
        <taxon>Bacteria</taxon>
        <taxon>Bacillati</taxon>
        <taxon>Actinomycetota</taxon>
        <taxon>Actinomycetes</taxon>
        <taxon>Micrococcales</taxon>
        <taxon>Brevibacteriaceae</taxon>
        <taxon>Brevibacterium</taxon>
    </lineage>
</organism>
<keyword evidence="3" id="KW-0560">Oxidoreductase</keyword>
<dbReference type="GO" id="GO:0051213">
    <property type="term" value="F:dioxygenase activity"/>
    <property type="evidence" value="ECO:0007669"/>
    <property type="project" value="UniProtKB-KW"/>
</dbReference>
<feature type="region of interest" description="Disordered" evidence="1">
    <location>
        <begin position="1"/>
        <end position="22"/>
    </location>
</feature>
<dbReference type="InterPro" id="IPR037523">
    <property type="entry name" value="VOC_core"/>
</dbReference>